<feature type="region of interest" description="Disordered" evidence="10">
    <location>
        <begin position="724"/>
        <end position="794"/>
    </location>
</feature>
<dbReference type="AlphaFoldDB" id="A0AAD4V6C4"/>
<dbReference type="InterPro" id="IPR000490">
    <property type="entry name" value="Glyco_hydro_17"/>
</dbReference>
<feature type="region of interest" description="Disordered" evidence="10">
    <location>
        <begin position="344"/>
        <end position="392"/>
    </location>
</feature>
<feature type="compositionally biased region" description="Acidic residues" evidence="10">
    <location>
        <begin position="775"/>
        <end position="787"/>
    </location>
</feature>
<organism evidence="11 12">
    <name type="scientific">Prunus dulcis</name>
    <name type="common">Almond</name>
    <name type="synonym">Amygdalus dulcis</name>
    <dbReference type="NCBI Taxonomy" id="3755"/>
    <lineage>
        <taxon>Eukaryota</taxon>
        <taxon>Viridiplantae</taxon>
        <taxon>Streptophyta</taxon>
        <taxon>Embryophyta</taxon>
        <taxon>Tracheophyta</taxon>
        <taxon>Spermatophyta</taxon>
        <taxon>Magnoliopsida</taxon>
        <taxon>eudicotyledons</taxon>
        <taxon>Gunneridae</taxon>
        <taxon>Pentapetalae</taxon>
        <taxon>rosids</taxon>
        <taxon>fabids</taxon>
        <taxon>Rosales</taxon>
        <taxon>Rosaceae</taxon>
        <taxon>Amygdaloideae</taxon>
        <taxon>Amygdaleae</taxon>
        <taxon>Prunus</taxon>
    </lineage>
</organism>
<evidence type="ECO:0000313" key="12">
    <source>
        <dbReference type="Proteomes" id="UP001054821"/>
    </source>
</evidence>
<dbReference type="GO" id="GO:0042973">
    <property type="term" value="F:glucan endo-1,3-beta-D-glucosidase activity"/>
    <property type="evidence" value="ECO:0007669"/>
    <property type="project" value="UniProtKB-EC"/>
</dbReference>
<keyword evidence="4 9" id="KW-0378">Hydrolase</keyword>
<reference evidence="11 12" key="1">
    <citation type="journal article" date="2022" name="G3 (Bethesda)">
        <title>Whole-genome sequence and methylome profiling of the almond [Prunus dulcis (Mill.) D.A. Webb] cultivar 'Nonpareil'.</title>
        <authorList>
            <person name="D'Amico-Willman K.M."/>
            <person name="Ouma W.Z."/>
            <person name="Meulia T."/>
            <person name="Sideli G.M."/>
            <person name="Gradziel T.M."/>
            <person name="Fresnedo-Ramirez J."/>
        </authorList>
    </citation>
    <scope>NUCLEOTIDE SEQUENCE [LARGE SCALE GENOMIC DNA]</scope>
    <source>
        <strain evidence="11">Clone GOH B32 T37-40</strain>
    </source>
</reference>
<evidence type="ECO:0000313" key="11">
    <source>
        <dbReference type="EMBL" id="KAI5318197.1"/>
    </source>
</evidence>
<evidence type="ECO:0000256" key="9">
    <source>
        <dbReference type="RuleBase" id="RU004336"/>
    </source>
</evidence>
<sequence length="931" mass="104846">MRLYDPNPQALQALRGSNIELMLDVPNEGLKDISSSQASADSWIQSNVITYGNVNFKYIVVGNETDPKGPFAPFVASAMENIQKAVSAAGLATQIKVSTAVYTTILYESYPPSKAFFNPEYRQFLDPIIAFLVANQSPFLVNVYPYFSYIQNRQTMGMDYALFTSPSVVVQDGQLGYQNLFDAILDAVYEALEKAAGGSLKLVVSESGWPSAGGDGEVTTKENARTYNSNLVKHVKGGTPKKPESPVETYIFAMFNEDQKTGTTTKSEKDDQKTMTRVEARLASLLMESKEYSEALSVLSGLIKKFDFSEQWFLFFPYLIKYKEKETSVVLSVKMVSQQQTKDSGSKKLGIVAPQDKSSKEMKSSKKMKFASSSAETESQTTISDDSKTGRGMSTMPRVVKRKLQKVRPIVEYNKMGKGIGQAHIEMQSYIGILARSRVPLVDKKWSQIPKDVKEQIWEAVDMAFVVGQGGKKSVLASAAKKWKDFKSTLTRHYILPYTNDKEKLSHPPETYKFIEKAQWDAFVASRLSQDFESVHSQHAQIREKLEYNHRLSRKGYAGLEDELEETMPGVEIDRSTLWKRATQDKHGNIPDPKVAEKAKLIDDLQKQVSEGKVRVDGSKDVLTMALGPEHPGRLRGVGAGISPRQYFNLPKPQRVSFDDRLKESLRVLLQEETKKMEAKAREEALRMEARTKQLVEAEREHFLSQLSQLIPNFDPNILKQRISQSPKNPMSSDKASCSGGDVRSLHVEDDTAKDEEKKEEKREEEKKEEKREEEKEEEKEKEDEEKHDDKVIEVGDYSNMEAPSSLKSLCRYVETTILPEDKILEFKIDKEVFGSDRDTFLLPEDITQFAGMEEIGATVVAVYMRHLHDVLKQAKMCSMVGFIDPATVSANSGTVAERSRLVAARLQKTEGEQIFMMPYNPGLVSLGFCF</sequence>
<dbReference type="PROSITE" id="PS00587">
    <property type="entry name" value="GLYCOSYL_HYDROL_F17"/>
    <property type="match status" value="1"/>
</dbReference>
<dbReference type="SUPFAM" id="SSF51445">
    <property type="entry name" value="(Trans)glycosidases"/>
    <property type="match status" value="1"/>
</dbReference>
<accession>A0AAD4V6C4</accession>
<keyword evidence="12" id="KW-1185">Reference proteome</keyword>
<comment type="caution">
    <text evidence="11">The sequence shown here is derived from an EMBL/GenBank/DDBJ whole genome shotgun (WGS) entry which is preliminary data.</text>
</comment>
<gene>
    <name evidence="11" type="ORF">L3X38_037905</name>
</gene>
<keyword evidence="5 9" id="KW-0326">Glycosidase</keyword>
<evidence type="ECO:0000256" key="10">
    <source>
        <dbReference type="SAM" id="MobiDB-lite"/>
    </source>
</evidence>
<evidence type="ECO:0000256" key="8">
    <source>
        <dbReference type="RuleBase" id="RU004335"/>
    </source>
</evidence>
<evidence type="ECO:0000256" key="1">
    <source>
        <dbReference type="ARBA" id="ARBA00000382"/>
    </source>
</evidence>
<dbReference type="PANTHER" id="PTHR33018">
    <property type="entry name" value="OS10G0338966 PROTEIN-RELATED"/>
    <property type="match status" value="1"/>
</dbReference>
<comment type="similarity">
    <text evidence="2 8">Belongs to the glycosyl hydrolase 17 family.</text>
</comment>
<dbReference type="InterPro" id="IPR017853">
    <property type="entry name" value="GH"/>
</dbReference>
<dbReference type="PANTHER" id="PTHR33018:SF31">
    <property type="entry name" value="TRANSPOSASE, PTTA_EN_SPM, PLANT"/>
    <property type="match status" value="1"/>
</dbReference>
<evidence type="ECO:0000256" key="4">
    <source>
        <dbReference type="ARBA" id="ARBA00022801"/>
    </source>
</evidence>
<evidence type="ECO:0000256" key="5">
    <source>
        <dbReference type="ARBA" id="ARBA00023295"/>
    </source>
</evidence>
<dbReference type="GO" id="GO:0005975">
    <property type="term" value="P:carbohydrate metabolic process"/>
    <property type="evidence" value="ECO:0007669"/>
    <property type="project" value="InterPro"/>
</dbReference>
<evidence type="ECO:0000256" key="7">
    <source>
        <dbReference type="ARBA" id="ARBA00033417"/>
    </source>
</evidence>
<dbReference type="Gene3D" id="3.20.20.80">
    <property type="entry name" value="Glycosidases"/>
    <property type="match status" value="1"/>
</dbReference>
<feature type="compositionally biased region" description="Basic and acidic residues" evidence="10">
    <location>
        <begin position="744"/>
        <end position="774"/>
    </location>
</feature>
<dbReference type="Proteomes" id="UP001054821">
    <property type="component" value="Chromosome 7"/>
</dbReference>
<proteinExistence type="inferred from homology"/>
<protein>
    <recommendedName>
        <fullName evidence="3">glucan endo-1,3-beta-D-glucosidase</fullName>
        <ecNumber evidence="3">3.2.1.39</ecNumber>
    </recommendedName>
    <alternativeName>
        <fullName evidence="6">(1-&gt;3)-beta-glucan endohydrolase</fullName>
    </alternativeName>
    <alternativeName>
        <fullName evidence="7">Beta-1,3-endoglucanase</fullName>
    </alternativeName>
</protein>
<evidence type="ECO:0000256" key="3">
    <source>
        <dbReference type="ARBA" id="ARBA00012780"/>
    </source>
</evidence>
<dbReference type="EC" id="3.2.1.39" evidence="3"/>
<name>A0AAD4V6C4_PRUDU</name>
<evidence type="ECO:0000256" key="6">
    <source>
        <dbReference type="ARBA" id="ARBA00033335"/>
    </source>
</evidence>
<dbReference type="Pfam" id="PF00332">
    <property type="entry name" value="Glyco_hydro_17"/>
    <property type="match status" value="1"/>
</dbReference>
<comment type="catalytic activity">
    <reaction evidence="1">
        <text>Hydrolysis of (1-&gt;3)-beta-D-glucosidic linkages in (1-&gt;3)-beta-D-glucans.</text>
        <dbReference type="EC" id="3.2.1.39"/>
    </reaction>
</comment>
<dbReference type="FunFam" id="3.20.20.80:FF:000010">
    <property type="entry name" value="glucan endo-1,3-beta-glucosidase, basic"/>
    <property type="match status" value="1"/>
</dbReference>
<dbReference type="EMBL" id="JAJFAZ020000007">
    <property type="protein sequence ID" value="KAI5318197.1"/>
    <property type="molecule type" value="Genomic_DNA"/>
</dbReference>
<evidence type="ECO:0000256" key="2">
    <source>
        <dbReference type="ARBA" id="ARBA00008773"/>
    </source>
</evidence>
<feature type="compositionally biased region" description="Low complexity" evidence="10">
    <location>
        <begin position="370"/>
        <end position="384"/>
    </location>
</feature>
<feature type="compositionally biased region" description="Polar residues" evidence="10">
    <location>
        <begin position="724"/>
        <end position="736"/>
    </location>
</feature>